<proteinExistence type="predicted"/>
<gene>
    <name evidence="1" type="ORF">DWQ67_04375</name>
</gene>
<dbReference type="Proteomes" id="UP000273119">
    <property type="component" value="Unassembled WGS sequence"/>
</dbReference>
<accession>A0A496PKT4</accession>
<dbReference type="EMBL" id="QQXL01000002">
    <property type="protein sequence ID" value="RKW71040.1"/>
    <property type="molecule type" value="Genomic_DNA"/>
</dbReference>
<dbReference type="RefSeq" id="WP_121484376.1">
    <property type="nucleotide sequence ID" value="NZ_QQXL01000002.1"/>
</dbReference>
<keyword evidence="2" id="KW-1185">Reference proteome</keyword>
<protein>
    <submittedName>
        <fullName evidence="1">Uncharacterized protein</fullName>
    </submittedName>
</protein>
<dbReference type="AlphaFoldDB" id="A0A496PKT4"/>
<comment type="caution">
    <text evidence="1">The sequence shown here is derived from an EMBL/GenBank/DDBJ whole genome shotgun (WGS) entry which is preliminary data.</text>
</comment>
<reference evidence="1 2" key="1">
    <citation type="submission" date="2018-07" db="EMBL/GenBank/DDBJ databases">
        <title>Arthrobacter sp. nov., isolated from raw cow's milk with high bacterial count.</title>
        <authorList>
            <person name="Hahne J."/>
            <person name="Isele D."/>
            <person name="Lipski A."/>
        </authorList>
    </citation>
    <scope>NUCLEOTIDE SEQUENCE [LARGE SCALE GENOMIC DNA]</scope>
    <source>
        <strain evidence="1 2">JZ R-183</strain>
    </source>
</reference>
<organism evidence="1 2">
    <name type="scientific">Galactobacter caseinivorans</name>
    <dbReference type="NCBI Taxonomy" id="2676123"/>
    <lineage>
        <taxon>Bacteria</taxon>
        <taxon>Bacillati</taxon>
        <taxon>Actinomycetota</taxon>
        <taxon>Actinomycetes</taxon>
        <taxon>Micrococcales</taxon>
        <taxon>Micrococcaceae</taxon>
        <taxon>Galactobacter</taxon>
    </lineage>
</organism>
<evidence type="ECO:0000313" key="1">
    <source>
        <dbReference type="EMBL" id="RKW71040.1"/>
    </source>
</evidence>
<evidence type="ECO:0000313" key="2">
    <source>
        <dbReference type="Proteomes" id="UP000273119"/>
    </source>
</evidence>
<name>A0A496PKT4_9MICC</name>
<sequence>MSQDWVKVTREDGETVGWLEPLDAEYALLRPRDVLGHVAGPDAEWVPAEECLQELGLAHVAEAWNLDGDPRALSIVELSSAGIWVGDRMLTKALAPTERVMVAWPDTAGRLSRGA</sequence>